<comment type="caution">
    <text evidence="9">The sequence shown here is derived from an EMBL/GenBank/DDBJ whole genome shotgun (WGS) entry which is preliminary data.</text>
</comment>
<evidence type="ECO:0000256" key="1">
    <source>
        <dbReference type="ARBA" id="ARBA00006890"/>
    </source>
</evidence>
<evidence type="ECO:0000256" key="2">
    <source>
        <dbReference type="ARBA" id="ARBA00012415"/>
    </source>
</evidence>
<dbReference type="BioCyc" id="AURANTIMONAS:SI859A1_00795-MONOMER"/>
<evidence type="ECO:0000313" key="9">
    <source>
        <dbReference type="EMBL" id="EAS50672.1"/>
    </source>
</evidence>
<dbReference type="PANTHER" id="PTHR43197:SF1">
    <property type="entry name" value="UTP--GLUCOSE-1-PHOSPHATE URIDYLYLTRANSFERASE"/>
    <property type="match status" value="1"/>
</dbReference>
<sequence length="301" mass="33432">MKKVRKAVFPVAGLGTRFLPATKSIPKEMLTVVDRPVIQYVVDEAREAGIEHLIFVTGRNKGVIEDYFDIQVELSNTLAERGKTAELDLLDRLQPKPGTASFTRQQAPLGLGHAVWCARDLVGDEPFALLLPDMIMQAEKGCLAEMVRLYEETGGNVISVEQCDPQETDKYGIVGRGEEVGSGFRLDGMVEKPKPAEAPSNYYISGRYILQPQIFDILETQEKGAGNEIQLTDGMLKLADQQDFYAYPFHGRTFDCGSKEGFIEANVAFALWRPDIRDKVIGNMERLMDTVKPKDAAKAAE</sequence>
<dbReference type="NCBIfam" id="TIGR01099">
    <property type="entry name" value="galU"/>
    <property type="match status" value="1"/>
</dbReference>
<dbReference type="Pfam" id="PF00483">
    <property type="entry name" value="NTP_transferase"/>
    <property type="match status" value="1"/>
</dbReference>
<evidence type="ECO:0000259" key="8">
    <source>
        <dbReference type="Pfam" id="PF00483"/>
    </source>
</evidence>
<evidence type="ECO:0000256" key="5">
    <source>
        <dbReference type="ARBA" id="ARBA00022695"/>
    </source>
</evidence>
<dbReference type="HOGENOM" id="CLU_029499_1_2_5"/>
<dbReference type="AlphaFoldDB" id="Q1YK51"/>
<evidence type="ECO:0000256" key="7">
    <source>
        <dbReference type="RuleBase" id="RU361259"/>
    </source>
</evidence>
<dbReference type="EMBL" id="AAPJ01000002">
    <property type="protein sequence ID" value="EAS50672.1"/>
    <property type="molecule type" value="Genomic_DNA"/>
</dbReference>
<dbReference type="InterPro" id="IPR005835">
    <property type="entry name" value="NTP_transferase_dom"/>
</dbReference>
<organism evidence="9 10">
    <name type="scientific">Aurantimonas manganoxydans (strain ATCC BAA-1229 / DSM 21871 / SI85-9A1)</name>
    <dbReference type="NCBI Taxonomy" id="287752"/>
    <lineage>
        <taxon>Bacteria</taxon>
        <taxon>Pseudomonadati</taxon>
        <taxon>Pseudomonadota</taxon>
        <taxon>Alphaproteobacteria</taxon>
        <taxon>Hyphomicrobiales</taxon>
        <taxon>Aurantimonadaceae</taxon>
        <taxon>Aurantimonas</taxon>
    </lineage>
</organism>
<comment type="catalytic activity">
    <reaction evidence="6 7">
        <text>alpha-D-glucose 1-phosphate + UTP + H(+) = UDP-alpha-D-glucose + diphosphate</text>
        <dbReference type="Rhea" id="RHEA:19889"/>
        <dbReference type="ChEBI" id="CHEBI:15378"/>
        <dbReference type="ChEBI" id="CHEBI:33019"/>
        <dbReference type="ChEBI" id="CHEBI:46398"/>
        <dbReference type="ChEBI" id="CHEBI:58601"/>
        <dbReference type="ChEBI" id="CHEBI:58885"/>
        <dbReference type="EC" id="2.7.7.9"/>
    </reaction>
</comment>
<evidence type="ECO:0000256" key="6">
    <source>
        <dbReference type="ARBA" id="ARBA00048128"/>
    </source>
</evidence>
<dbReference type="EC" id="2.7.7.9" evidence="2 7"/>
<dbReference type="GO" id="GO:0006011">
    <property type="term" value="P:UDP-alpha-D-glucose metabolic process"/>
    <property type="evidence" value="ECO:0007669"/>
    <property type="project" value="InterPro"/>
</dbReference>
<dbReference type="RefSeq" id="WP_009208663.1">
    <property type="nucleotide sequence ID" value="NZ_BBWP01000053.1"/>
</dbReference>
<dbReference type="OrthoDB" id="9803306at2"/>
<evidence type="ECO:0000256" key="3">
    <source>
        <dbReference type="ARBA" id="ARBA00019048"/>
    </source>
</evidence>
<name>Q1YK51_AURMS</name>
<dbReference type="InterPro" id="IPR005771">
    <property type="entry name" value="GalU_uridylyltTrfase_bac/arc"/>
</dbReference>
<protein>
    <recommendedName>
        <fullName evidence="3 7">UTP--glucose-1-phosphate uridylyltransferase</fullName>
        <ecNumber evidence="2 7">2.7.7.9</ecNumber>
    </recommendedName>
    <alternativeName>
        <fullName evidence="7">UDP-glucose pyrophosphorylase</fullName>
    </alternativeName>
</protein>
<proteinExistence type="inferred from homology"/>
<evidence type="ECO:0000256" key="4">
    <source>
        <dbReference type="ARBA" id="ARBA00022679"/>
    </source>
</evidence>
<keyword evidence="5 7" id="KW-0548">Nucleotidyltransferase</keyword>
<dbReference type="Gene3D" id="3.90.550.10">
    <property type="entry name" value="Spore Coat Polysaccharide Biosynthesis Protein SpsA, Chain A"/>
    <property type="match status" value="1"/>
</dbReference>
<feature type="domain" description="Nucleotidyl transferase" evidence="8">
    <location>
        <begin position="11"/>
        <end position="268"/>
    </location>
</feature>
<reference evidence="9 10" key="1">
    <citation type="journal article" date="2008" name="Appl. Environ. Microbiol.">
        <title>Genomic insights into Mn(II) oxidation by the marine alphaproteobacterium Aurantimonas sp. strain SI85-9A1.</title>
        <authorList>
            <person name="Dick G.J."/>
            <person name="Podell S."/>
            <person name="Johnson H.A."/>
            <person name="Rivera-Espinoza Y."/>
            <person name="Bernier-Latmani R."/>
            <person name="McCarthy J.K."/>
            <person name="Torpey J.W."/>
            <person name="Clement B.G."/>
            <person name="Gaasterland T."/>
            <person name="Tebo B.M."/>
        </authorList>
    </citation>
    <scope>NUCLEOTIDE SEQUENCE [LARGE SCALE GENOMIC DNA]</scope>
    <source>
        <strain evidence="9 10">SI85-9A1</strain>
    </source>
</reference>
<gene>
    <name evidence="9" type="ORF">SI859A1_00795</name>
</gene>
<dbReference type="SUPFAM" id="SSF53448">
    <property type="entry name" value="Nucleotide-diphospho-sugar transferases"/>
    <property type="match status" value="1"/>
</dbReference>
<dbReference type="InterPro" id="IPR029044">
    <property type="entry name" value="Nucleotide-diphossugar_trans"/>
</dbReference>
<keyword evidence="10" id="KW-1185">Reference proteome</keyword>
<dbReference type="Proteomes" id="UP000000321">
    <property type="component" value="Unassembled WGS sequence"/>
</dbReference>
<evidence type="ECO:0000313" key="10">
    <source>
        <dbReference type="Proteomes" id="UP000000321"/>
    </source>
</evidence>
<dbReference type="CDD" id="cd02541">
    <property type="entry name" value="UGPase_prokaryotic"/>
    <property type="match status" value="1"/>
</dbReference>
<keyword evidence="4 7" id="KW-0808">Transferase</keyword>
<comment type="similarity">
    <text evidence="1 7">Belongs to the UDPGP type 2 family.</text>
</comment>
<dbReference type="GO" id="GO:0003983">
    <property type="term" value="F:UTP:glucose-1-phosphate uridylyltransferase activity"/>
    <property type="evidence" value="ECO:0007669"/>
    <property type="project" value="UniProtKB-EC"/>
</dbReference>
<accession>Q1YK51</accession>
<dbReference type="PANTHER" id="PTHR43197">
    <property type="entry name" value="UTP--GLUCOSE-1-PHOSPHATE URIDYLYLTRANSFERASE"/>
    <property type="match status" value="1"/>
</dbReference>